<accession>A0A5B7BBU4</accession>
<dbReference type="GO" id="GO:0046983">
    <property type="term" value="F:protein dimerization activity"/>
    <property type="evidence" value="ECO:0007669"/>
    <property type="project" value="InterPro"/>
</dbReference>
<feature type="coiled-coil region" evidence="6">
    <location>
        <begin position="77"/>
        <end position="170"/>
    </location>
</feature>
<organism evidence="8">
    <name type="scientific">Davidia involucrata</name>
    <name type="common">Dove tree</name>
    <dbReference type="NCBI Taxonomy" id="16924"/>
    <lineage>
        <taxon>Eukaryota</taxon>
        <taxon>Viridiplantae</taxon>
        <taxon>Streptophyta</taxon>
        <taxon>Embryophyta</taxon>
        <taxon>Tracheophyta</taxon>
        <taxon>Spermatophyta</taxon>
        <taxon>Magnoliopsida</taxon>
        <taxon>eudicotyledons</taxon>
        <taxon>Gunneridae</taxon>
        <taxon>Pentapetalae</taxon>
        <taxon>asterids</taxon>
        <taxon>Cornales</taxon>
        <taxon>Nyssaceae</taxon>
        <taxon>Davidia</taxon>
    </lineage>
</organism>
<evidence type="ECO:0000259" key="7">
    <source>
        <dbReference type="PROSITE" id="PS50066"/>
    </source>
</evidence>
<dbReference type="InterPro" id="IPR036879">
    <property type="entry name" value="TF_MADSbox_sf"/>
</dbReference>
<dbReference type="InterPro" id="IPR050142">
    <property type="entry name" value="MADS-box/MEF2_TF"/>
</dbReference>
<keyword evidence="4" id="KW-0804">Transcription</keyword>
<dbReference type="Gene3D" id="3.40.1810.10">
    <property type="entry name" value="Transcription factor, MADS-box"/>
    <property type="match status" value="1"/>
</dbReference>
<dbReference type="PROSITE" id="PS50066">
    <property type="entry name" value="MADS_BOX_2"/>
    <property type="match status" value="1"/>
</dbReference>
<keyword evidence="3" id="KW-0238">DNA-binding</keyword>
<gene>
    <name evidence="8" type="ORF">Din_035851</name>
</gene>
<proteinExistence type="predicted"/>
<reference evidence="8" key="1">
    <citation type="submission" date="2019-08" db="EMBL/GenBank/DDBJ databases">
        <title>Reference gene set and small RNA set construction with multiple tissues from Davidia involucrata Baill.</title>
        <authorList>
            <person name="Yang H."/>
            <person name="Zhou C."/>
            <person name="Li G."/>
            <person name="Wang J."/>
            <person name="Gao P."/>
            <person name="Wang M."/>
            <person name="Wang R."/>
            <person name="Zhao Y."/>
        </authorList>
    </citation>
    <scope>NUCLEOTIDE SEQUENCE</scope>
    <source>
        <tissue evidence="8">Mixed with DoveR01_LX</tissue>
    </source>
</reference>
<comment type="subcellular location">
    <subcellularLocation>
        <location evidence="1">Nucleus</location>
    </subcellularLocation>
</comment>
<name>A0A5B7BBU4_DAVIN</name>
<keyword evidence="6" id="KW-0175">Coiled coil</keyword>
<dbReference type="SUPFAM" id="SSF55455">
    <property type="entry name" value="SRF-like"/>
    <property type="match status" value="1"/>
</dbReference>
<evidence type="ECO:0000256" key="6">
    <source>
        <dbReference type="SAM" id="Coils"/>
    </source>
</evidence>
<evidence type="ECO:0000256" key="3">
    <source>
        <dbReference type="ARBA" id="ARBA00023125"/>
    </source>
</evidence>
<dbReference type="SMART" id="SM00432">
    <property type="entry name" value="MADS"/>
    <property type="match status" value="1"/>
</dbReference>
<evidence type="ECO:0000256" key="1">
    <source>
        <dbReference type="ARBA" id="ARBA00004123"/>
    </source>
</evidence>
<evidence type="ECO:0000256" key="2">
    <source>
        <dbReference type="ARBA" id="ARBA00023015"/>
    </source>
</evidence>
<evidence type="ECO:0000256" key="5">
    <source>
        <dbReference type="ARBA" id="ARBA00023242"/>
    </source>
</evidence>
<protein>
    <submittedName>
        <fullName evidence="8">Putative AGAMOUS-like 65</fullName>
    </submittedName>
</protein>
<dbReference type="GO" id="GO:0005634">
    <property type="term" value="C:nucleus"/>
    <property type="evidence" value="ECO:0007669"/>
    <property type="project" value="UniProtKB-SubCell"/>
</dbReference>
<sequence>MGRVKLKIKRLESTSNRQVTYSKRRNGILKKARELSILCDIDIILLMFSPTGKPTLCRGERSNIDAVIAKFAQLTPQERAKRKLESLEALKKTFKKLDHDVNIQDFIGTCYQSAEDLTNKTKLLRTQLLEVQKRLSYWTNPDKIDNIEQLGQMEDSLRESLNQIRTHKENLGEQTILALGCTNQFQNEMHLPFSLSPEQQLQPLSWTPNDDSQPMVLPEDPNSFSKREMEYSSGTSLGSFSGQICTGEKVEYATASTGQEIGFLNELTRTKSVGLQLSAQYPYPSYNFSFLDDKKFQPEQPLNLHEITDYSFGRNFEPPPQSGYCTNHHNWASTSAPYSIAPFDERLFSQQYCSSDDRLAKELIHMDAKSTHQPSLTN</sequence>
<feature type="domain" description="MADS-box" evidence="7">
    <location>
        <begin position="1"/>
        <end position="53"/>
    </location>
</feature>
<keyword evidence="2" id="KW-0805">Transcription regulation</keyword>
<dbReference type="PANTHER" id="PTHR48019">
    <property type="entry name" value="SERUM RESPONSE FACTOR HOMOLOG"/>
    <property type="match status" value="1"/>
</dbReference>
<dbReference type="EMBL" id="GHES01035851">
    <property type="protein sequence ID" value="MPA66410.1"/>
    <property type="molecule type" value="Transcribed_RNA"/>
</dbReference>
<dbReference type="GO" id="GO:0010152">
    <property type="term" value="P:pollen maturation"/>
    <property type="evidence" value="ECO:0007669"/>
    <property type="project" value="UniProtKB-ARBA"/>
</dbReference>
<evidence type="ECO:0000256" key="4">
    <source>
        <dbReference type="ARBA" id="ARBA00023163"/>
    </source>
</evidence>
<dbReference type="InterPro" id="IPR002100">
    <property type="entry name" value="TF_MADSbox"/>
</dbReference>
<evidence type="ECO:0000313" key="8">
    <source>
        <dbReference type="EMBL" id="MPA66410.1"/>
    </source>
</evidence>
<dbReference type="FunFam" id="3.40.1810.10:FF:000010">
    <property type="entry name" value="Agamous-like MADS-box protein AGL30"/>
    <property type="match status" value="1"/>
</dbReference>
<dbReference type="Pfam" id="PF00319">
    <property type="entry name" value="SRF-TF"/>
    <property type="match status" value="1"/>
</dbReference>
<dbReference type="GO" id="GO:0080092">
    <property type="term" value="P:regulation of pollen tube growth"/>
    <property type="evidence" value="ECO:0007669"/>
    <property type="project" value="UniProtKB-ARBA"/>
</dbReference>
<dbReference type="AlphaFoldDB" id="A0A5B7BBU4"/>
<dbReference type="GO" id="GO:0003677">
    <property type="term" value="F:DNA binding"/>
    <property type="evidence" value="ECO:0007669"/>
    <property type="project" value="UniProtKB-KW"/>
</dbReference>
<dbReference type="PRINTS" id="PR00404">
    <property type="entry name" value="MADSDOMAIN"/>
</dbReference>
<keyword evidence="5" id="KW-0539">Nucleus</keyword>